<dbReference type="EMBL" id="OZ020113">
    <property type="protein sequence ID" value="CAK9266310.1"/>
    <property type="molecule type" value="Genomic_DNA"/>
</dbReference>
<accession>A0ABP0WLC1</accession>
<feature type="chain" id="PRO_5045391956" description="Domain X domain-containing protein" evidence="2">
    <location>
        <begin position="19"/>
        <end position="550"/>
    </location>
</feature>
<keyword evidence="5" id="KW-1185">Reference proteome</keyword>
<feature type="signal peptide" evidence="2">
    <location>
        <begin position="1"/>
        <end position="18"/>
    </location>
</feature>
<evidence type="ECO:0000313" key="4">
    <source>
        <dbReference type="EMBL" id="CAK9266310.1"/>
    </source>
</evidence>
<evidence type="ECO:0000313" key="5">
    <source>
        <dbReference type="Proteomes" id="UP001497444"/>
    </source>
</evidence>
<feature type="domain" description="Domain X" evidence="3">
    <location>
        <begin position="398"/>
        <end position="505"/>
    </location>
</feature>
<dbReference type="InterPro" id="IPR051083">
    <property type="entry name" value="GrpII_Intron_Splice-Mob/Def"/>
</dbReference>
<evidence type="ECO:0000256" key="1">
    <source>
        <dbReference type="SAM" id="MobiDB-lite"/>
    </source>
</evidence>
<protein>
    <recommendedName>
        <fullName evidence="3">Domain X domain-containing protein</fullName>
    </recommendedName>
</protein>
<feature type="region of interest" description="Disordered" evidence="1">
    <location>
        <begin position="41"/>
        <end position="85"/>
    </location>
</feature>
<keyword evidence="2" id="KW-0732">Signal</keyword>
<dbReference type="CDD" id="cd01651">
    <property type="entry name" value="RT_G2_intron"/>
    <property type="match status" value="1"/>
</dbReference>
<feature type="region of interest" description="Disordered" evidence="1">
    <location>
        <begin position="519"/>
        <end position="550"/>
    </location>
</feature>
<sequence length="550" mass="62041">MAAFRLQLFLSKTLATFARSGSSSHHPCRSFAGVLADGFASDSKQQRTTPSSSTRGVEPFEGGGGGFRGVSRSRRLESVSDKSQQQSLQDAVPLVALNREPWMKDAMDVLSKELLRIGIHPSGVMYNPTTGLQSTVAQWEAVCDHYFLPCSHGFRKGYSQQTCLKQIRRDFGGTIWYIEGKKLAKLFGSIDLRAVLRLLQQKIRAEDLDVVYNGVRISLLESPKKGITKDGFAPLGCNVVLHELDQFVMRLKRIVDRGTRMPMSPALKVVNTNSAALDTELITNPRERPILRDPPDHFLRRINYSRFADGFLIGVIGPRNLAVKIRDLVIKFLQVRLKLKLDPDNIPISRAFDTKVPFLGYLISRHPDRIQKVVLRHAGKCRTFRVHMSGGLCLLVDTQTVIRRLAEKGFCDKAGNPKPNFRYYQYPQARSVAAVASIIRGLADYYHLANSKLRFISRVTYVLRSSLAKTYAAKFKLRSSAKVYKRGGRDLSKPIKVNKDSGSKTHLFGERNSRYPAAIPYTRSRQIPRPDTKKLGKDWLPRRRRPVSRS</sequence>
<gene>
    <name evidence="4" type="ORF">CSSPJE1EN1_LOCUS11788</name>
</gene>
<proteinExistence type="predicted"/>
<evidence type="ECO:0000259" key="3">
    <source>
        <dbReference type="Pfam" id="PF01348"/>
    </source>
</evidence>
<feature type="compositionally biased region" description="Basic and acidic residues" evidence="1">
    <location>
        <begin position="528"/>
        <end position="541"/>
    </location>
</feature>
<evidence type="ECO:0000256" key="2">
    <source>
        <dbReference type="SAM" id="SignalP"/>
    </source>
</evidence>
<organism evidence="4 5">
    <name type="scientific">Sphagnum jensenii</name>
    <dbReference type="NCBI Taxonomy" id="128206"/>
    <lineage>
        <taxon>Eukaryota</taxon>
        <taxon>Viridiplantae</taxon>
        <taxon>Streptophyta</taxon>
        <taxon>Embryophyta</taxon>
        <taxon>Bryophyta</taxon>
        <taxon>Sphagnophytina</taxon>
        <taxon>Sphagnopsida</taxon>
        <taxon>Sphagnales</taxon>
        <taxon>Sphagnaceae</taxon>
        <taxon>Sphagnum</taxon>
    </lineage>
</organism>
<dbReference type="Pfam" id="PF01348">
    <property type="entry name" value="Intron_maturas2"/>
    <property type="match status" value="1"/>
</dbReference>
<dbReference type="PANTHER" id="PTHR34047:SF2">
    <property type="entry name" value="NUCLEAR INTRON MATURASE 1, MITOCHONDRIAL"/>
    <property type="match status" value="1"/>
</dbReference>
<dbReference type="Proteomes" id="UP001497444">
    <property type="component" value="Chromosome 18"/>
</dbReference>
<dbReference type="PANTHER" id="PTHR34047">
    <property type="entry name" value="NUCLEAR INTRON MATURASE 1, MITOCHONDRIAL-RELATED"/>
    <property type="match status" value="1"/>
</dbReference>
<feature type="compositionally biased region" description="Polar residues" evidence="1">
    <location>
        <begin position="42"/>
        <end position="54"/>
    </location>
</feature>
<name>A0ABP0WLC1_9BRYO</name>
<reference evidence="4" key="1">
    <citation type="submission" date="2024-02" db="EMBL/GenBank/DDBJ databases">
        <authorList>
            <consortium name="ELIXIR-Norway"/>
            <consortium name="Elixir Norway"/>
        </authorList>
    </citation>
    <scope>NUCLEOTIDE SEQUENCE</scope>
</reference>
<dbReference type="InterPro" id="IPR024937">
    <property type="entry name" value="Domain_X"/>
</dbReference>